<name>A0A848CYP4_ANEAE</name>
<dbReference type="EMBL" id="JABAGO010000038">
    <property type="protein sequence ID" value="NMF00052.1"/>
    <property type="molecule type" value="Genomic_DNA"/>
</dbReference>
<dbReference type="AlphaFoldDB" id="A0A848CYP4"/>
<sequence length="144" mass="16799">MTKTKRKGQPEFPRKCNIGDLVNLDGYTGVLYRVDSYTENREVYSEETYMYVEYLLINVDNENEWDVGYDEDITLVAPASEAAKYLRNRKARERRRGRGKQTVDSLLDEYNDKMALFQLFGDAKYERAAKRAMAKLSKITKEAD</sequence>
<reference evidence="1 2" key="1">
    <citation type="submission" date="2020-04" db="EMBL/GenBank/DDBJ databases">
        <authorList>
            <person name="Hitch T.C.A."/>
            <person name="Wylensek D."/>
            <person name="Clavel T."/>
        </authorList>
    </citation>
    <scope>NUCLEOTIDE SEQUENCE [LARGE SCALE GENOMIC DNA]</scope>
    <source>
        <strain evidence="1 2">WB01_D5_05</strain>
    </source>
</reference>
<evidence type="ECO:0000313" key="2">
    <source>
        <dbReference type="Proteomes" id="UP000561326"/>
    </source>
</evidence>
<proteinExistence type="predicted"/>
<dbReference type="RefSeq" id="WP_168975923.1">
    <property type="nucleotide sequence ID" value="NZ_JABAGO010000038.1"/>
</dbReference>
<dbReference type="Proteomes" id="UP000561326">
    <property type="component" value="Unassembled WGS sequence"/>
</dbReference>
<gene>
    <name evidence="1" type="ORF">HF838_17605</name>
</gene>
<comment type="caution">
    <text evidence="1">The sequence shown here is derived from an EMBL/GenBank/DDBJ whole genome shotgun (WGS) entry which is preliminary data.</text>
</comment>
<organism evidence="1 2">
    <name type="scientific">Aneurinibacillus aneurinilyticus</name>
    <name type="common">Bacillus aneurinolyticus</name>
    <dbReference type="NCBI Taxonomy" id="1391"/>
    <lineage>
        <taxon>Bacteria</taxon>
        <taxon>Bacillati</taxon>
        <taxon>Bacillota</taxon>
        <taxon>Bacilli</taxon>
        <taxon>Bacillales</taxon>
        <taxon>Paenibacillaceae</taxon>
        <taxon>Aneurinibacillus group</taxon>
        <taxon>Aneurinibacillus</taxon>
    </lineage>
</organism>
<accession>A0A848CYP4</accession>
<evidence type="ECO:0000313" key="1">
    <source>
        <dbReference type="EMBL" id="NMF00052.1"/>
    </source>
</evidence>
<protein>
    <submittedName>
        <fullName evidence="1">Uncharacterized protein</fullName>
    </submittedName>
</protein>